<dbReference type="AlphaFoldDB" id="A0A8G0LBL1"/>
<dbReference type="EMBL" id="CP075866">
    <property type="protein sequence ID" value="QYS99337.1"/>
    <property type="molecule type" value="Genomic_DNA"/>
</dbReference>
<keyword evidence="1" id="KW-1133">Transmembrane helix</keyword>
<evidence type="ECO:0000256" key="1">
    <source>
        <dbReference type="SAM" id="Phobius"/>
    </source>
</evidence>
<gene>
    <name evidence="2" type="ORF">H0G86_006474</name>
</gene>
<dbReference type="Proteomes" id="UP000826661">
    <property type="component" value="Chromosome III"/>
</dbReference>
<keyword evidence="1" id="KW-0812">Transmembrane</keyword>
<feature type="transmembrane region" description="Helical" evidence="1">
    <location>
        <begin position="38"/>
        <end position="59"/>
    </location>
</feature>
<evidence type="ECO:0000313" key="3">
    <source>
        <dbReference type="Proteomes" id="UP000826661"/>
    </source>
</evidence>
<feature type="transmembrane region" description="Helical" evidence="1">
    <location>
        <begin position="79"/>
        <end position="107"/>
    </location>
</feature>
<proteinExistence type="predicted"/>
<protein>
    <submittedName>
        <fullName evidence="2">Uncharacterized protein</fullName>
    </submittedName>
</protein>
<reference evidence="2 3" key="1">
    <citation type="journal article" date="2021" name="BMC Genomics">
        <title>Telomere-to-telomere genome assembly of asparaginase-producing Trichoderma simmonsii.</title>
        <authorList>
            <person name="Chung D."/>
            <person name="Kwon Y.M."/>
            <person name="Yang Y."/>
        </authorList>
    </citation>
    <scope>NUCLEOTIDE SEQUENCE [LARGE SCALE GENOMIC DNA]</scope>
    <source>
        <strain evidence="2 3">GH-Sj1</strain>
    </source>
</reference>
<name>A0A8G0LBL1_9HYPO</name>
<sequence>MRCKGEEKDARAQGRTVCNLQAQEVQTKQGELDFPHSLILSFIFASCLAFALHCVLQLLPRRGKQLRNVASACSFPSSLSAHGLGVSVAWAGCLVHLLLSLVFSILLCF</sequence>
<organism evidence="2 3">
    <name type="scientific">Trichoderma simmonsii</name>
    <dbReference type="NCBI Taxonomy" id="1491479"/>
    <lineage>
        <taxon>Eukaryota</taxon>
        <taxon>Fungi</taxon>
        <taxon>Dikarya</taxon>
        <taxon>Ascomycota</taxon>
        <taxon>Pezizomycotina</taxon>
        <taxon>Sordariomycetes</taxon>
        <taxon>Hypocreomycetidae</taxon>
        <taxon>Hypocreales</taxon>
        <taxon>Hypocreaceae</taxon>
        <taxon>Trichoderma</taxon>
    </lineage>
</organism>
<keyword evidence="1" id="KW-0472">Membrane</keyword>
<accession>A0A8G0LBL1</accession>
<evidence type="ECO:0000313" key="2">
    <source>
        <dbReference type="EMBL" id="QYS99337.1"/>
    </source>
</evidence>
<keyword evidence="3" id="KW-1185">Reference proteome</keyword>